<protein>
    <submittedName>
        <fullName evidence="1">Uncharacterized protein</fullName>
    </submittedName>
</protein>
<dbReference type="AlphaFoldDB" id="A0AAV7RPE0"/>
<evidence type="ECO:0000313" key="1">
    <source>
        <dbReference type="EMBL" id="KAJ1154366.1"/>
    </source>
</evidence>
<reference evidence="1" key="1">
    <citation type="journal article" date="2022" name="bioRxiv">
        <title>Sequencing and chromosome-scale assembly of the giantPleurodeles waltlgenome.</title>
        <authorList>
            <person name="Brown T."/>
            <person name="Elewa A."/>
            <person name="Iarovenko S."/>
            <person name="Subramanian E."/>
            <person name="Araus A.J."/>
            <person name="Petzold A."/>
            <person name="Susuki M."/>
            <person name="Suzuki K.-i.T."/>
            <person name="Hayashi T."/>
            <person name="Toyoda A."/>
            <person name="Oliveira C."/>
            <person name="Osipova E."/>
            <person name="Leigh N.D."/>
            <person name="Simon A."/>
            <person name="Yun M.H."/>
        </authorList>
    </citation>
    <scope>NUCLEOTIDE SEQUENCE</scope>
    <source>
        <strain evidence="1">20211129_DDA</strain>
        <tissue evidence="1">Liver</tissue>
    </source>
</reference>
<gene>
    <name evidence="1" type="ORF">NDU88_007118</name>
</gene>
<evidence type="ECO:0000313" key="2">
    <source>
        <dbReference type="Proteomes" id="UP001066276"/>
    </source>
</evidence>
<sequence>MPVLVFGFAGRPGQVQHLGRDIPPHRSVGNESASRPRVRGMSAAAIADLSVGSMLLQQETWYHRAHTGVFFTSLGSPRTPAPLAPALSRPEQLIPNVAFQAHRFSTLVC</sequence>
<name>A0AAV7RPE0_PLEWA</name>
<organism evidence="1 2">
    <name type="scientific">Pleurodeles waltl</name>
    <name type="common">Iberian ribbed newt</name>
    <dbReference type="NCBI Taxonomy" id="8319"/>
    <lineage>
        <taxon>Eukaryota</taxon>
        <taxon>Metazoa</taxon>
        <taxon>Chordata</taxon>
        <taxon>Craniata</taxon>
        <taxon>Vertebrata</taxon>
        <taxon>Euteleostomi</taxon>
        <taxon>Amphibia</taxon>
        <taxon>Batrachia</taxon>
        <taxon>Caudata</taxon>
        <taxon>Salamandroidea</taxon>
        <taxon>Salamandridae</taxon>
        <taxon>Pleurodelinae</taxon>
        <taxon>Pleurodeles</taxon>
    </lineage>
</organism>
<accession>A0AAV7RPE0</accession>
<dbReference type="EMBL" id="JANPWB010000009">
    <property type="protein sequence ID" value="KAJ1154366.1"/>
    <property type="molecule type" value="Genomic_DNA"/>
</dbReference>
<dbReference type="Proteomes" id="UP001066276">
    <property type="component" value="Chromosome 5"/>
</dbReference>
<proteinExistence type="predicted"/>
<keyword evidence="2" id="KW-1185">Reference proteome</keyword>
<comment type="caution">
    <text evidence="1">The sequence shown here is derived from an EMBL/GenBank/DDBJ whole genome shotgun (WGS) entry which is preliminary data.</text>
</comment>